<protein>
    <submittedName>
        <fullName evidence="1">Uncharacterized protein</fullName>
    </submittedName>
</protein>
<evidence type="ECO:0000313" key="1">
    <source>
        <dbReference type="EMBL" id="PYE57418.1"/>
    </source>
</evidence>
<dbReference type="Proteomes" id="UP000247584">
    <property type="component" value="Unassembled WGS sequence"/>
</dbReference>
<proteinExistence type="predicted"/>
<keyword evidence="2" id="KW-1185">Reference proteome</keyword>
<dbReference type="EMBL" id="QJSY01000021">
    <property type="protein sequence ID" value="PYE57418.1"/>
    <property type="molecule type" value="Genomic_DNA"/>
</dbReference>
<evidence type="ECO:0000313" key="2">
    <source>
        <dbReference type="Proteomes" id="UP000247584"/>
    </source>
</evidence>
<comment type="caution">
    <text evidence="1">The sequence shown here is derived from an EMBL/GenBank/DDBJ whole genome shotgun (WGS) entry which is preliminary data.</text>
</comment>
<accession>A0ABX5PLN8</accession>
<gene>
    <name evidence="1" type="ORF">C8J23_12115</name>
</gene>
<organism evidence="1 2">
    <name type="scientific">Shewanella chilikensis</name>
    <dbReference type="NCBI Taxonomy" id="558541"/>
    <lineage>
        <taxon>Bacteria</taxon>
        <taxon>Pseudomonadati</taxon>
        <taxon>Pseudomonadota</taxon>
        <taxon>Gammaproteobacteria</taxon>
        <taxon>Alteromonadales</taxon>
        <taxon>Shewanellaceae</taxon>
        <taxon>Shewanella</taxon>
    </lineage>
</organism>
<reference evidence="1 2" key="1">
    <citation type="submission" date="2018-06" db="EMBL/GenBank/DDBJ databases">
        <title>Genomic Encyclopedia of Type Strains, Phase III (KMG-III): the genomes of soil and plant-associated and newly described type strains.</title>
        <authorList>
            <person name="Whitman W."/>
        </authorList>
    </citation>
    <scope>NUCLEOTIDE SEQUENCE [LARGE SCALE GENOMIC DNA]</scope>
    <source>
        <strain evidence="1 2">JC5</strain>
    </source>
</reference>
<sequence length="44" mass="4456">MDDDLKPTLGAIACLDIATVGLKIASNSDSSIPGPSSVMLISTH</sequence>
<name>A0ABX5PLN8_9GAMM</name>